<comment type="caution">
    <text evidence="1">The sequence shown here is derived from an EMBL/GenBank/DDBJ whole genome shotgun (WGS) entry which is preliminary data.</text>
</comment>
<evidence type="ECO:0000313" key="2">
    <source>
        <dbReference type="Proteomes" id="UP001234178"/>
    </source>
</evidence>
<dbReference type="InterPro" id="IPR027417">
    <property type="entry name" value="P-loop_NTPase"/>
</dbReference>
<dbReference type="Gene3D" id="3.40.50.300">
    <property type="entry name" value="P-loop containing nucleotide triphosphate hydrolases"/>
    <property type="match status" value="1"/>
</dbReference>
<reference evidence="1 2" key="1">
    <citation type="journal article" date="2023" name="Nucleic Acids Res.">
        <title>The hologenome of Daphnia magna reveals possible DNA methylation and microbiome-mediated evolution of the host genome.</title>
        <authorList>
            <person name="Chaturvedi A."/>
            <person name="Li X."/>
            <person name="Dhandapani V."/>
            <person name="Marshall H."/>
            <person name="Kissane S."/>
            <person name="Cuenca-Cambronero M."/>
            <person name="Asole G."/>
            <person name="Calvet F."/>
            <person name="Ruiz-Romero M."/>
            <person name="Marangio P."/>
            <person name="Guigo R."/>
            <person name="Rago D."/>
            <person name="Mirbahai L."/>
            <person name="Eastwood N."/>
            <person name="Colbourne J.K."/>
            <person name="Zhou J."/>
            <person name="Mallon E."/>
            <person name="Orsini L."/>
        </authorList>
    </citation>
    <scope>NUCLEOTIDE SEQUENCE [LARGE SCALE GENOMIC DNA]</scope>
    <source>
        <strain evidence="1">LRV0_1</strain>
    </source>
</reference>
<gene>
    <name evidence="1" type="ORF">OUZ56_006885</name>
</gene>
<accession>A0ABQ9YWZ4</accession>
<name>A0ABQ9YWZ4_9CRUS</name>
<evidence type="ECO:0008006" key="3">
    <source>
        <dbReference type="Google" id="ProtNLM"/>
    </source>
</evidence>
<evidence type="ECO:0000313" key="1">
    <source>
        <dbReference type="EMBL" id="KAK4005164.1"/>
    </source>
</evidence>
<dbReference type="EMBL" id="JAOYFB010000001">
    <property type="protein sequence ID" value="KAK4005164.1"/>
    <property type="molecule type" value="Genomic_DNA"/>
</dbReference>
<keyword evidence="2" id="KW-1185">Reference proteome</keyword>
<sequence>MSPKLKVTRESKPLIGCVGTSLNIVGLPTVGKSTFCNLLTKSAAQLFTIDLNENKCSYSDYEQNYWLLSH</sequence>
<proteinExistence type="predicted"/>
<organism evidence="1 2">
    <name type="scientific">Daphnia magna</name>
    <dbReference type="NCBI Taxonomy" id="35525"/>
    <lineage>
        <taxon>Eukaryota</taxon>
        <taxon>Metazoa</taxon>
        <taxon>Ecdysozoa</taxon>
        <taxon>Arthropoda</taxon>
        <taxon>Crustacea</taxon>
        <taxon>Branchiopoda</taxon>
        <taxon>Diplostraca</taxon>
        <taxon>Cladocera</taxon>
        <taxon>Anomopoda</taxon>
        <taxon>Daphniidae</taxon>
        <taxon>Daphnia</taxon>
    </lineage>
</organism>
<dbReference type="SUPFAM" id="SSF52540">
    <property type="entry name" value="P-loop containing nucleoside triphosphate hydrolases"/>
    <property type="match status" value="1"/>
</dbReference>
<dbReference type="Proteomes" id="UP001234178">
    <property type="component" value="Unassembled WGS sequence"/>
</dbReference>
<protein>
    <recommendedName>
        <fullName evidence="3">OBG-type G domain-containing protein</fullName>
    </recommendedName>
</protein>